<evidence type="ECO:0000313" key="2">
    <source>
        <dbReference type="Proteomes" id="UP001163603"/>
    </source>
</evidence>
<sequence length="42" mass="4387">MGCVLVEEICGGCFSVGNYDECKSITSGQLDASGQLDELICV</sequence>
<keyword evidence="2" id="KW-1185">Reference proteome</keyword>
<name>A0ACC0XE83_9ROSI</name>
<dbReference type="Proteomes" id="UP001163603">
    <property type="component" value="Chromosome 13"/>
</dbReference>
<protein>
    <submittedName>
        <fullName evidence="1">Uncharacterized protein</fullName>
    </submittedName>
</protein>
<proteinExistence type="predicted"/>
<comment type="caution">
    <text evidence="1">The sequence shown here is derived from an EMBL/GenBank/DDBJ whole genome shotgun (WGS) entry which is preliminary data.</text>
</comment>
<evidence type="ECO:0000313" key="1">
    <source>
        <dbReference type="EMBL" id="KAJ0014818.1"/>
    </source>
</evidence>
<organism evidence="1 2">
    <name type="scientific">Pistacia integerrima</name>
    <dbReference type="NCBI Taxonomy" id="434235"/>
    <lineage>
        <taxon>Eukaryota</taxon>
        <taxon>Viridiplantae</taxon>
        <taxon>Streptophyta</taxon>
        <taxon>Embryophyta</taxon>
        <taxon>Tracheophyta</taxon>
        <taxon>Spermatophyta</taxon>
        <taxon>Magnoliopsida</taxon>
        <taxon>eudicotyledons</taxon>
        <taxon>Gunneridae</taxon>
        <taxon>Pentapetalae</taxon>
        <taxon>rosids</taxon>
        <taxon>malvids</taxon>
        <taxon>Sapindales</taxon>
        <taxon>Anacardiaceae</taxon>
        <taxon>Pistacia</taxon>
    </lineage>
</organism>
<gene>
    <name evidence="1" type="ORF">Pint_20936</name>
</gene>
<accession>A0ACC0XE83</accession>
<reference evidence="2" key="1">
    <citation type="journal article" date="2023" name="G3 (Bethesda)">
        <title>Genome assembly and association tests identify interacting loci associated with vigor, precocity, and sex in interspecific pistachio rootstocks.</title>
        <authorList>
            <person name="Palmer W."/>
            <person name="Jacygrad E."/>
            <person name="Sagayaradj S."/>
            <person name="Cavanaugh K."/>
            <person name="Han R."/>
            <person name="Bertier L."/>
            <person name="Beede B."/>
            <person name="Kafkas S."/>
            <person name="Golino D."/>
            <person name="Preece J."/>
            <person name="Michelmore R."/>
        </authorList>
    </citation>
    <scope>NUCLEOTIDE SEQUENCE [LARGE SCALE GENOMIC DNA]</scope>
</reference>
<dbReference type="EMBL" id="CM047748">
    <property type="protein sequence ID" value="KAJ0014818.1"/>
    <property type="molecule type" value="Genomic_DNA"/>
</dbReference>